<evidence type="ECO:0008006" key="5">
    <source>
        <dbReference type="Google" id="ProtNLM"/>
    </source>
</evidence>
<feature type="transmembrane region" description="Helical" evidence="2">
    <location>
        <begin position="88"/>
        <end position="107"/>
    </location>
</feature>
<sequence length="110" mass="11335">MVSAGMRRRALASPGKSVPPRRPRLNIALRTLVGLAGGYGVASLGGVALALWLPLSRADGAMAGILFGLLLWPTVFMAAFGVSGIWRLVMVVAGCMVSFTIIALAAGRGL</sequence>
<keyword evidence="2" id="KW-0812">Transmembrane</keyword>
<feature type="transmembrane region" description="Helical" evidence="2">
    <location>
        <begin position="61"/>
        <end position="81"/>
    </location>
</feature>
<keyword evidence="2" id="KW-1133">Transmembrane helix</keyword>
<evidence type="ECO:0000313" key="3">
    <source>
        <dbReference type="EMBL" id="AXY23771.1"/>
    </source>
</evidence>
<dbReference type="EMBL" id="CP023037">
    <property type="protein sequence ID" value="AXY23771.1"/>
    <property type="molecule type" value="Genomic_DNA"/>
</dbReference>
<geneLocation type="plasmid" evidence="3 4">
    <name>unnamed1</name>
</geneLocation>
<dbReference type="KEGG" id="ksc:CD178_03027"/>
<evidence type="ECO:0000256" key="1">
    <source>
        <dbReference type="SAM" id="MobiDB-lite"/>
    </source>
</evidence>
<proteinExistence type="predicted"/>
<dbReference type="AlphaFoldDB" id="A0A347WFX8"/>
<evidence type="ECO:0000313" key="4">
    <source>
        <dbReference type="Proteomes" id="UP000264120"/>
    </source>
</evidence>
<accession>A0A347WFX8</accession>
<reference evidence="3 4" key="1">
    <citation type="submission" date="2017-08" db="EMBL/GenBank/DDBJ databases">
        <title>Complete genome sequence of Gluconacetobacter saccharivorans CV1 isolated from Fermented Vinegar.</title>
        <authorList>
            <person name="Kim S.-Y."/>
        </authorList>
    </citation>
    <scope>NUCLEOTIDE SEQUENCE [LARGE SCALE GENOMIC DNA]</scope>
    <source>
        <strain evidence="3 4">CV1</strain>
        <plasmid evidence="3 4">unnamed1</plasmid>
    </source>
</reference>
<gene>
    <name evidence="3" type="ORF">CD178_03027</name>
</gene>
<name>A0A347WFX8_9PROT</name>
<evidence type="ECO:0000256" key="2">
    <source>
        <dbReference type="SAM" id="Phobius"/>
    </source>
</evidence>
<keyword evidence="2" id="KW-0472">Membrane</keyword>
<feature type="transmembrane region" description="Helical" evidence="2">
    <location>
        <begin position="31"/>
        <end position="55"/>
    </location>
</feature>
<keyword evidence="3" id="KW-0614">Plasmid</keyword>
<protein>
    <recommendedName>
        <fullName evidence="5">Iron uptake protein</fullName>
    </recommendedName>
</protein>
<keyword evidence="4" id="KW-1185">Reference proteome</keyword>
<feature type="compositionally biased region" description="Basic residues" evidence="1">
    <location>
        <begin position="1"/>
        <end position="10"/>
    </location>
</feature>
<dbReference type="Proteomes" id="UP000264120">
    <property type="component" value="Plasmid unnamed1"/>
</dbReference>
<organism evidence="3 4">
    <name type="scientific">Komagataeibacter saccharivorans</name>
    <dbReference type="NCBI Taxonomy" id="265959"/>
    <lineage>
        <taxon>Bacteria</taxon>
        <taxon>Pseudomonadati</taxon>
        <taxon>Pseudomonadota</taxon>
        <taxon>Alphaproteobacteria</taxon>
        <taxon>Acetobacterales</taxon>
        <taxon>Acetobacteraceae</taxon>
        <taxon>Komagataeibacter</taxon>
    </lineage>
</organism>
<feature type="region of interest" description="Disordered" evidence="1">
    <location>
        <begin position="1"/>
        <end position="20"/>
    </location>
</feature>